<dbReference type="PANTHER" id="PTHR33643">
    <property type="entry name" value="UREASE ACCESSORY PROTEIN D"/>
    <property type="match status" value="1"/>
</dbReference>
<comment type="caution">
    <text evidence="4">The sequence shown here is derived from an EMBL/GenBank/DDBJ whole genome shotgun (WGS) entry which is preliminary data.</text>
</comment>
<evidence type="ECO:0000313" key="4">
    <source>
        <dbReference type="EMBL" id="MDX8442391.1"/>
    </source>
</evidence>
<dbReference type="RefSeq" id="WP_320216391.1">
    <property type="nucleotide sequence ID" value="NZ_JAVIIS010000037.1"/>
</dbReference>
<evidence type="ECO:0000256" key="1">
    <source>
        <dbReference type="ARBA" id="ARBA00007177"/>
    </source>
</evidence>
<dbReference type="HAMAP" id="MF_01384">
    <property type="entry name" value="UreD"/>
    <property type="match status" value="1"/>
</dbReference>
<evidence type="ECO:0000256" key="2">
    <source>
        <dbReference type="ARBA" id="ARBA00023186"/>
    </source>
</evidence>
<evidence type="ECO:0000313" key="5">
    <source>
        <dbReference type="Proteomes" id="UP001272097"/>
    </source>
</evidence>
<organism evidence="4 5">
    <name type="scientific">Mesorhizobium australafricanum</name>
    <dbReference type="NCBI Taxonomy" id="3072311"/>
    <lineage>
        <taxon>Bacteria</taxon>
        <taxon>Pseudomonadati</taxon>
        <taxon>Pseudomonadota</taxon>
        <taxon>Alphaproteobacteria</taxon>
        <taxon>Hyphomicrobiales</taxon>
        <taxon>Phyllobacteriaceae</taxon>
        <taxon>Mesorhizobium</taxon>
    </lineage>
</organism>
<dbReference type="Pfam" id="PF01774">
    <property type="entry name" value="UreD"/>
    <property type="match status" value="1"/>
</dbReference>
<reference evidence="4 5" key="1">
    <citation type="submission" date="2023-08" db="EMBL/GenBank/DDBJ databases">
        <title>Implementing the SeqCode for naming new Mesorhizobium species isolated from Vachellia karroo root nodules.</title>
        <authorList>
            <person name="Van Lill M."/>
        </authorList>
    </citation>
    <scope>NUCLEOTIDE SEQUENCE [LARGE SCALE GENOMIC DNA]</scope>
    <source>
        <strain evidence="4 5">VK3E</strain>
    </source>
</reference>
<keyword evidence="3" id="KW-0963">Cytoplasm</keyword>
<comment type="subunit">
    <text evidence="3">UreD, UreF and UreG form a complex that acts as a GTP-hydrolysis-dependent molecular chaperone, activating the urease apoprotein by helping to assemble the nickel containing metallocenter of UreC. The UreE protein probably delivers the nickel.</text>
</comment>
<keyword evidence="2 3" id="KW-0143">Chaperone</keyword>
<name>A0ABU4X249_9HYPH</name>
<accession>A0ABU4X249</accession>
<comment type="subcellular location">
    <subcellularLocation>
        <location evidence="3">Cytoplasm</location>
    </subcellularLocation>
</comment>
<proteinExistence type="inferred from homology"/>
<gene>
    <name evidence="3" type="primary">ureD</name>
    <name evidence="4" type="ORF">RFM51_22635</name>
</gene>
<comment type="similarity">
    <text evidence="1 3">Belongs to the UreD family.</text>
</comment>
<comment type="function">
    <text evidence="3">Required for maturation of urease via the functional incorporation of the urease nickel metallocenter.</text>
</comment>
<protein>
    <recommendedName>
        <fullName evidence="3">Urease accessory protein UreD</fullName>
    </recommendedName>
</protein>
<keyword evidence="3" id="KW-0996">Nickel insertion</keyword>
<dbReference type="InterPro" id="IPR002669">
    <property type="entry name" value="UreD"/>
</dbReference>
<dbReference type="Proteomes" id="UP001272097">
    <property type="component" value="Unassembled WGS sequence"/>
</dbReference>
<evidence type="ECO:0000256" key="3">
    <source>
        <dbReference type="HAMAP-Rule" id="MF_01384"/>
    </source>
</evidence>
<dbReference type="EMBL" id="JAVIIS010000037">
    <property type="protein sequence ID" value="MDX8442391.1"/>
    <property type="molecule type" value="Genomic_DNA"/>
</dbReference>
<dbReference type="PANTHER" id="PTHR33643:SF1">
    <property type="entry name" value="UREASE ACCESSORY PROTEIN D"/>
    <property type="match status" value="1"/>
</dbReference>
<sequence length="286" mass="30144">MIENSSRPAAPLPAAQRVAGLGRLFCGKSGGRTRLQRLYQDGSAKIRLPAVQDDPLEAVLINTAGGLTGGDRLGWAIEVGADASASVTTQACEKVYRAAADRAETSVGLRVAPRGRIAWLPQETIVFDRAAFARTLDVELAQDAEALILEATLFGRLAMGERTTDGSFHDRWRVSQGGALIHAEDFRVGPDIAATLQRPAAAGGALAIATLLLVSPQAESLLEPARAIIGDPHVGGEGGASFWSVGRSGKLLARLCAGDGYQLRKRLVPLVELLNGRAGLPKLWSL</sequence>
<keyword evidence="5" id="KW-1185">Reference proteome</keyword>